<reference evidence="3 4" key="1">
    <citation type="submission" date="2019-08" db="EMBL/GenBank/DDBJ databases">
        <authorList>
            <person name="Alioto T."/>
            <person name="Alioto T."/>
            <person name="Gomez Garrido J."/>
        </authorList>
    </citation>
    <scope>NUCLEOTIDE SEQUENCE [LARGE SCALE GENOMIC DNA]</scope>
</reference>
<evidence type="ECO:0000259" key="2">
    <source>
        <dbReference type="Pfam" id="PF20266"/>
    </source>
</evidence>
<dbReference type="InterPro" id="IPR046906">
    <property type="entry name" value="Mab-21_HhH/H2TH-like"/>
</dbReference>
<proteinExistence type="predicted"/>
<evidence type="ECO:0000313" key="4">
    <source>
        <dbReference type="Proteomes" id="UP000325440"/>
    </source>
</evidence>
<feature type="region of interest" description="Disordered" evidence="1">
    <location>
        <begin position="926"/>
        <end position="949"/>
    </location>
</feature>
<gene>
    <name evidence="3" type="ORF">CINCED_3A003934</name>
</gene>
<dbReference type="PANTHER" id="PTHR10656:SF70">
    <property type="entry name" value="PROTEIN MAB-21-RELATED"/>
    <property type="match status" value="1"/>
</dbReference>
<feature type="domain" description="Mab-21-like HhH/H2TH-like" evidence="2">
    <location>
        <begin position="361"/>
        <end position="431"/>
    </location>
</feature>
<dbReference type="PANTHER" id="PTHR10656">
    <property type="entry name" value="CELL FATE DETERMINING PROTEIN MAB21-RELATED"/>
    <property type="match status" value="1"/>
</dbReference>
<dbReference type="OrthoDB" id="5948335at2759"/>
<feature type="region of interest" description="Disordered" evidence="1">
    <location>
        <begin position="969"/>
        <end position="994"/>
    </location>
</feature>
<feature type="compositionally biased region" description="Low complexity" evidence="1">
    <location>
        <begin position="939"/>
        <end position="949"/>
    </location>
</feature>
<dbReference type="AlphaFoldDB" id="A0A5E4NDN6"/>
<dbReference type="Proteomes" id="UP000325440">
    <property type="component" value="Unassembled WGS sequence"/>
</dbReference>
<evidence type="ECO:0000256" key="1">
    <source>
        <dbReference type="SAM" id="MobiDB-lite"/>
    </source>
</evidence>
<accession>A0A5E4NDN6</accession>
<sequence length="1079" mass="120287">MGCGSSGRVGVRRNEKELYLPSTELRFNAGQIQRLNDNFLRGYENTDDLPTSSTSLNIEAIVHRIVQRLLCGIGKLDKRFASKFLITAEPMSSSIKLSKSFSYYVRIDVLSEPKMYEDDFEYQVRCVLEEDGLPQGFAKIRVVTNEPEKWADLIDNDGYLRRDKFKLRFVELLATSASRNDLTGQPEDVDESYLCGCPGKVIDAELLHEILKSPADEHVFFGMGGTGSSKFPDPRDLRIAVVEDAQCIKLRISGSKTSGDIAVVLLPSIEFSGWPKYTDILTRIPLTHSDILIHQQATTMGYYAVPVAPHQTVRCYNRQITWQIRFPAAECLYQTHYSERSVVNNIYHFLRTKVPKLRKGDNGVCVVSGYMIKTLLWFRLEKCVRVEEWDHRCVAGHVLSVLDALVAALRTQHHRSYFFPYANVMLNAPRAGRTMVSEEDYQNDVEIVEAYLYGLFEKSMGSDSIVTGQAFQNTDADYWQNLESVMLQKWHRVLETMDPKPRRFEFTRKQVDYIGEVFKGMLATRHHVAADSSSAWHFLTEEKIPRNSGGIGACDEIGLDASYLVSVVVEQALTVYGAARKKDVRKKRSSCFGTVAPTTAAADKKAAQAAGGVCRGRCLTGRRGRRSHQTAVSDGPEAVRRLLCDVYTDAVAADIVGDADLVRFVLGRLHVAAATPTRLSRSLRCGRRGRRGLGPPLTLFLRQLYDASHRNCWHLDEWRRRRDRDELRSLGAFARLLCRNDVRPTDALLDAIHKGWSWADRMLLAVVEFQDGVDIICTPGPGDVRRFIISLPKPEQETFASRSLGRAADRQQRSSARVDTVSNKFKTVRGMSFLDADNTSVNDDKKNDGGGPAKTTVTSYALLQRQSPMTSAIASNRYRSNHRVLGNIVNALINLQKYTVLQEMCSVLPEDKQGPVLDDIRKISKERRRHRPDAGRMNRSSAAVRPSAAADDGLTGVYRSTSELSAAAARADDGGAGDGPQQLQAADLRPSAGGGGGLMATVRAARRKQSMSATVVYNPAFYDAPVSYGSPPDRQPARAAVASNPARQPYLCMTAENGFSLHQHRLQQLQIAESANQRL</sequence>
<dbReference type="Pfam" id="PF20266">
    <property type="entry name" value="Mab-21_C"/>
    <property type="match status" value="1"/>
</dbReference>
<name>A0A5E4NDN6_9HEMI</name>
<dbReference type="EMBL" id="CABPRJ010001930">
    <property type="protein sequence ID" value="VVC41894.1"/>
    <property type="molecule type" value="Genomic_DNA"/>
</dbReference>
<organism evidence="3 4">
    <name type="scientific">Cinara cedri</name>
    <dbReference type="NCBI Taxonomy" id="506608"/>
    <lineage>
        <taxon>Eukaryota</taxon>
        <taxon>Metazoa</taxon>
        <taxon>Ecdysozoa</taxon>
        <taxon>Arthropoda</taxon>
        <taxon>Hexapoda</taxon>
        <taxon>Insecta</taxon>
        <taxon>Pterygota</taxon>
        <taxon>Neoptera</taxon>
        <taxon>Paraneoptera</taxon>
        <taxon>Hemiptera</taxon>
        <taxon>Sternorrhyncha</taxon>
        <taxon>Aphidomorpha</taxon>
        <taxon>Aphidoidea</taxon>
        <taxon>Aphididae</taxon>
        <taxon>Lachninae</taxon>
        <taxon>Cinara</taxon>
    </lineage>
</organism>
<keyword evidence="4" id="KW-1185">Reference proteome</keyword>
<dbReference type="Gene3D" id="1.10.1410.40">
    <property type="match status" value="1"/>
</dbReference>
<evidence type="ECO:0000313" key="3">
    <source>
        <dbReference type="EMBL" id="VVC41894.1"/>
    </source>
</evidence>
<protein>
    <submittedName>
        <fullName evidence="3">Mab-21 domain</fullName>
    </submittedName>
</protein>